<dbReference type="EMBL" id="WHLY01000002">
    <property type="protein sequence ID" value="MPR33706.1"/>
    <property type="molecule type" value="Genomic_DNA"/>
</dbReference>
<dbReference type="RefSeq" id="WP_152759247.1">
    <property type="nucleotide sequence ID" value="NZ_WHLY01000002.1"/>
</dbReference>
<dbReference type="SUPFAM" id="SSF109854">
    <property type="entry name" value="DinB/YfiT-like putative metalloenzymes"/>
    <property type="match status" value="1"/>
</dbReference>
<evidence type="ECO:0000256" key="1">
    <source>
        <dbReference type="SAM" id="SignalP"/>
    </source>
</evidence>
<accession>A0A7C9F603</accession>
<dbReference type="Proteomes" id="UP000479293">
    <property type="component" value="Unassembled WGS sequence"/>
</dbReference>
<dbReference type="Gene3D" id="1.20.120.450">
    <property type="entry name" value="dinb family like domain"/>
    <property type="match status" value="1"/>
</dbReference>
<dbReference type="Pfam" id="PF12867">
    <property type="entry name" value="DinB_2"/>
    <property type="match status" value="1"/>
</dbReference>
<feature type="domain" description="DinB-like" evidence="2">
    <location>
        <begin position="36"/>
        <end position="158"/>
    </location>
</feature>
<reference evidence="3 4" key="1">
    <citation type="submission" date="2019-10" db="EMBL/GenBank/DDBJ databases">
        <title>Draft Genome Sequence of Cytophagaceae sp. SJW1-29.</title>
        <authorList>
            <person name="Choi A."/>
        </authorList>
    </citation>
    <scope>NUCLEOTIDE SEQUENCE [LARGE SCALE GENOMIC DNA]</scope>
    <source>
        <strain evidence="3 4">SJW1-29</strain>
    </source>
</reference>
<dbReference type="PROSITE" id="PS51257">
    <property type="entry name" value="PROKAR_LIPOPROTEIN"/>
    <property type="match status" value="1"/>
</dbReference>
<evidence type="ECO:0000259" key="2">
    <source>
        <dbReference type="Pfam" id="PF12867"/>
    </source>
</evidence>
<protein>
    <submittedName>
        <fullName evidence="3">DUF1572 domain-containing protein</fullName>
    </submittedName>
</protein>
<evidence type="ECO:0000313" key="4">
    <source>
        <dbReference type="Proteomes" id="UP000479293"/>
    </source>
</evidence>
<dbReference type="InterPro" id="IPR024775">
    <property type="entry name" value="DinB-like"/>
</dbReference>
<sequence length="175" mass="20001">MRYVLFLLYCGVALSACAQSEEVHLKELRQKWSNAKTYTLALAESMPAEKYGFRPVAEEMSFGEQLVHLSSNMVWLCSDYLSGAKPPHNRKEIEGYSAKPKDEVLKIVEESLDYAAATLKNFDPKQLNEPVQFFAGPMTRRQIILLMNDHLTHHRAQAIVYLRLNGILPPKYVGW</sequence>
<proteinExistence type="predicted"/>
<evidence type="ECO:0000313" key="3">
    <source>
        <dbReference type="EMBL" id="MPR33706.1"/>
    </source>
</evidence>
<feature type="signal peptide" evidence="1">
    <location>
        <begin position="1"/>
        <end position="18"/>
    </location>
</feature>
<keyword evidence="4" id="KW-1185">Reference proteome</keyword>
<feature type="chain" id="PRO_5028999592" evidence="1">
    <location>
        <begin position="19"/>
        <end position="175"/>
    </location>
</feature>
<dbReference type="AlphaFoldDB" id="A0A7C9F603"/>
<gene>
    <name evidence="3" type="ORF">GBK04_10070</name>
</gene>
<organism evidence="3 4">
    <name type="scientific">Salmonirosea aquatica</name>
    <dbReference type="NCBI Taxonomy" id="2654236"/>
    <lineage>
        <taxon>Bacteria</taxon>
        <taxon>Pseudomonadati</taxon>
        <taxon>Bacteroidota</taxon>
        <taxon>Cytophagia</taxon>
        <taxon>Cytophagales</taxon>
        <taxon>Spirosomataceae</taxon>
        <taxon>Salmonirosea</taxon>
    </lineage>
</organism>
<name>A0A7C9F603_9BACT</name>
<comment type="caution">
    <text evidence="3">The sequence shown here is derived from an EMBL/GenBank/DDBJ whole genome shotgun (WGS) entry which is preliminary data.</text>
</comment>
<dbReference type="InterPro" id="IPR034660">
    <property type="entry name" value="DinB/YfiT-like"/>
</dbReference>
<keyword evidence="1" id="KW-0732">Signal</keyword>